<dbReference type="EMBL" id="CP001744">
    <property type="protein sequence ID" value="ADG66045.1"/>
    <property type="molecule type" value="Genomic_DNA"/>
</dbReference>
<proteinExistence type="predicted"/>
<gene>
    <name evidence="1" type="ordered locus">Plim_0193</name>
</gene>
<keyword evidence="2" id="KW-1185">Reference proteome</keyword>
<name>D5SNB8_PLAL2</name>
<accession>D5SNB8</accession>
<organism evidence="1 2">
    <name type="scientific">Planctopirus limnophila (strain ATCC 43296 / DSM 3776 / IFAM 1008 / Mu 290)</name>
    <name type="common">Planctomyces limnophilus</name>
    <dbReference type="NCBI Taxonomy" id="521674"/>
    <lineage>
        <taxon>Bacteria</taxon>
        <taxon>Pseudomonadati</taxon>
        <taxon>Planctomycetota</taxon>
        <taxon>Planctomycetia</taxon>
        <taxon>Planctomycetales</taxon>
        <taxon>Planctomycetaceae</taxon>
        <taxon>Planctopirus</taxon>
    </lineage>
</organism>
<dbReference type="AlphaFoldDB" id="D5SNB8"/>
<reference evidence="1 2" key="1">
    <citation type="journal article" date="2010" name="Stand. Genomic Sci.">
        <title>Complete genome sequence of Planctomyces limnophilus type strain (Mu 290).</title>
        <authorList>
            <person name="Labutti K."/>
            <person name="Sikorski J."/>
            <person name="Schneider S."/>
            <person name="Nolan M."/>
            <person name="Lucas S."/>
            <person name="Glavina Del Rio T."/>
            <person name="Tice H."/>
            <person name="Cheng J.F."/>
            <person name="Goodwin L."/>
            <person name="Pitluck S."/>
            <person name="Liolios K."/>
            <person name="Ivanova N."/>
            <person name="Mavromatis K."/>
            <person name="Mikhailova N."/>
            <person name="Pati A."/>
            <person name="Chen A."/>
            <person name="Palaniappan K."/>
            <person name="Land M."/>
            <person name="Hauser L."/>
            <person name="Chang Y.J."/>
            <person name="Jeffries C.D."/>
            <person name="Tindall B.J."/>
            <person name="Rohde M."/>
            <person name="Goker M."/>
            <person name="Woyke T."/>
            <person name="Bristow J."/>
            <person name="Eisen J.A."/>
            <person name="Markowitz V."/>
            <person name="Hugenholtz P."/>
            <person name="Kyrpides N.C."/>
            <person name="Klenk H.P."/>
            <person name="Lapidus A."/>
        </authorList>
    </citation>
    <scope>NUCLEOTIDE SEQUENCE [LARGE SCALE GENOMIC DNA]</scope>
    <source>
        <strain evidence="2">ATCC 43296 / DSM 3776 / IFAM 1008 / 290</strain>
    </source>
</reference>
<dbReference type="Proteomes" id="UP000002220">
    <property type="component" value="Chromosome"/>
</dbReference>
<dbReference type="STRING" id="521674.Plim_0193"/>
<dbReference type="KEGG" id="plm:Plim_0193"/>
<protein>
    <submittedName>
        <fullName evidence="1">Uncharacterized protein</fullName>
    </submittedName>
</protein>
<sequence>METTRELTAEEVGNLANQLQNAYDSIQDSYEYPLDDLIDYLQQSQSEPIHEVEESDGVAARYFLYFSSPPETWEALCGREGIYTVDAKTLRANNFDISVMN</sequence>
<dbReference type="RefSeq" id="WP_013108476.1">
    <property type="nucleotide sequence ID" value="NC_014148.1"/>
</dbReference>
<evidence type="ECO:0000313" key="2">
    <source>
        <dbReference type="Proteomes" id="UP000002220"/>
    </source>
</evidence>
<dbReference type="HOGENOM" id="CLU_2288950_0_0_0"/>
<dbReference type="OrthoDB" id="9836909at2"/>
<evidence type="ECO:0000313" key="1">
    <source>
        <dbReference type="EMBL" id="ADG66045.1"/>
    </source>
</evidence>